<name>A0A941DSP4_9BURK</name>
<dbReference type="InterPro" id="IPR013784">
    <property type="entry name" value="Carb-bd-like_fold"/>
</dbReference>
<evidence type="ECO:0000313" key="14">
    <source>
        <dbReference type="Proteomes" id="UP000680067"/>
    </source>
</evidence>
<dbReference type="GO" id="GO:0009279">
    <property type="term" value="C:cell outer membrane"/>
    <property type="evidence" value="ECO:0007669"/>
    <property type="project" value="UniProtKB-SubCell"/>
</dbReference>
<keyword evidence="6 10" id="KW-0472">Membrane</keyword>
<dbReference type="EMBL" id="JAGSPN010000019">
    <property type="protein sequence ID" value="MBR7784146.1"/>
    <property type="molecule type" value="Genomic_DNA"/>
</dbReference>
<evidence type="ECO:0000256" key="5">
    <source>
        <dbReference type="ARBA" id="ARBA00022692"/>
    </source>
</evidence>
<evidence type="ECO:0000259" key="12">
    <source>
        <dbReference type="Pfam" id="PF25183"/>
    </source>
</evidence>
<feature type="domain" description="TonB-dependent receptor plug" evidence="11">
    <location>
        <begin position="140"/>
        <end position="234"/>
    </location>
</feature>
<dbReference type="Gene3D" id="2.170.130.10">
    <property type="entry name" value="TonB-dependent receptor, plug domain"/>
    <property type="match status" value="1"/>
</dbReference>
<feature type="domain" description="TonB-dependent transporter Oar-like beta-barrel" evidence="12">
    <location>
        <begin position="342"/>
        <end position="904"/>
    </location>
</feature>
<feature type="region of interest" description="Disordered" evidence="9">
    <location>
        <begin position="673"/>
        <end position="705"/>
    </location>
</feature>
<keyword evidence="4" id="KW-1134">Transmembrane beta strand</keyword>
<keyword evidence="3" id="KW-0813">Transport</keyword>
<evidence type="ECO:0000313" key="13">
    <source>
        <dbReference type="EMBL" id="MBR7784146.1"/>
    </source>
</evidence>
<dbReference type="AlphaFoldDB" id="A0A941DSP4"/>
<reference evidence="13" key="1">
    <citation type="submission" date="2021-04" db="EMBL/GenBank/DDBJ databases">
        <title>novel species isolated from subtropical streams in China.</title>
        <authorList>
            <person name="Lu H."/>
        </authorList>
    </citation>
    <scope>NUCLEOTIDE SEQUENCE</scope>
    <source>
        <strain evidence="13">LFS511W</strain>
    </source>
</reference>
<dbReference type="InterPro" id="IPR037066">
    <property type="entry name" value="Plug_dom_sf"/>
</dbReference>
<dbReference type="InterPro" id="IPR039426">
    <property type="entry name" value="TonB-dep_rcpt-like"/>
</dbReference>
<evidence type="ECO:0000256" key="9">
    <source>
        <dbReference type="SAM" id="MobiDB-lite"/>
    </source>
</evidence>
<dbReference type="Gene3D" id="2.60.40.1120">
    <property type="entry name" value="Carboxypeptidase-like, regulatory domain"/>
    <property type="match status" value="1"/>
</dbReference>
<dbReference type="Pfam" id="PF25183">
    <property type="entry name" value="OMP_b-brl_4"/>
    <property type="match status" value="1"/>
</dbReference>
<gene>
    <name evidence="13" type="ORF">KDM89_18515</name>
</gene>
<evidence type="ECO:0000256" key="6">
    <source>
        <dbReference type="ARBA" id="ARBA00023136"/>
    </source>
</evidence>
<comment type="caution">
    <text evidence="13">The sequence shown here is derived from an EMBL/GenBank/DDBJ whole genome shotgun (WGS) entry which is preliminary data.</text>
</comment>
<dbReference type="InterPro" id="IPR012910">
    <property type="entry name" value="Plug_dom"/>
</dbReference>
<dbReference type="Pfam" id="PF13620">
    <property type="entry name" value="CarboxypepD_reg"/>
    <property type="match status" value="1"/>
</dbReference>
<dbReference type="Gene3D" id="2.40.170.20">
    <property type="entry name" value="TonB-dependent receptor, beta-barrel domain"/>
    <property type="match status" value="1"/>
</dbReference>
<proteinExistence type="inferred from homology"/>
<feature type="compositionally biased region" description="Polar residues" evidence="9">
    <location>
        <begin position="676"/>
        <end position="688"/>
    </location>
</feature>
<comment type="similarity">
    <text evidence="2">Belongs to the TonB-dependent receptor family.</text>
</comment>
<evidence type="ECO:0000256" key="3">
    <source>
        <dbReference type="ARBA" id="ARBA00022448"/>
    </source>
</evidence>
<comment type="subcellular location">
    <subcellularLocation>
        <location evidence="1">Cell outer membrane</location>
        <topology evidence="1">Multi-pass membrane protein</topology>
    </subcellularLocation>
</comment>
<evidence type="ECO:0000256" key="7">
    <source>
        <dbReference type="ARBA" id="ARBA00023170"/>
    </source>
</evidence>
<dbReference type="GO" id="GO:0030246">
    <property type="term" value="F:carbohydrate binding"/>
    <property type="evidence" value="ECO:0007669"/>
    <property type="project" value="InterPro"/>
</dbReference>
<evidence type="ECO:0000256" key="10">
    <source>
        <dbReference type="SAM" id="Phobius"/>
    </source>
</evidence>
<evidence type="ECO:0000256" key="2">
    <source>
        <dbReference type="ARBA" id="ARBA00009810"/>
    </source>
</evidence>
<keyword evidence="7 13" id="KW-0675">Receptor</keyword>
<evidence type="ECO:0000259" key="11">
    <source>
        <dbReference type="Pfam" id="PF07715"/>
    </source>
</evidence>
<dbReference type="GO" id="GO:0044718">
    <property type="term" value="P:siderophore transmembrane transport"/>
    <property type="evidence" value="ECO:0007669"/>
    <property type="project" value="TreeGrafter"/>
</dbReference>
<dbReference type="SUPFAM" id="SSF56935">
    <property type="entry name" value="Porins"/>
    <property type="match status" value="1"/>
</dbReference>
<keyword evidence="5 10" id="KW-0812">Transmembrane</keyword>
<accession>A0A941DSP4</accession>
<dbReference type="Proteomes" id="UP000680067">
    <property type="component" value="Unassembled WGS sequence"/>
</dbReference>
<dbReference type="InterPro" id="IPR036942">
    <property type="entry name" value="Beta-barrel_TonB_sf"/>
</dbReference>
<organism evidence="13 14">
    <name type="scientific">Undibacterium luofuense</name>
    <dbReference type="NCBI Taxonomy" id="2828733"/>
    <lineage>
        <taxon>Bacteria</taxon>
        <taxon>Pseudomonadati</taxon>
        <taxon>Pseudomonadota</taxon>
        <taxon>Betaproteobacteria</taxon>
        <taxon>Burkholderiales</taxon>
        <taxon>Oxalobacteraceae</taxon>
        <taxon>Undibacterium</taxon>
    </lineage>
</organism>
<dbReference type="GO" id="GO:0015344">
    <property type="term" value="F:siderophore uptake transmembrane transporter activity"/>
    <property type="evidence" value="ECO:0007669"/>
    <property type="project" value="TreeGrafter"/>
</dbReference>
<dbReference type="SUPFAM" id="SSF49452">
    <property type="entry name" value="Starch-binding domain-like"/>
    <property type="match status" value="1"/>
</dbReference>
<protein>
    <submittedName>
        <fullName evidence="13">TonB-dependent receptor</fullName>
    </submittedName>
</protein>
<evidence type="ECO:0000256" key="1">
    <source>
        <dbReference type="ARBA" id="ARBA00004571"/>
    </source>
</evidence>
<dbReference type="InterPro" id="IPR057601">
    <property type="entry name" value="Oar-like_b-barrel"/>
</dbReference>
<dbReference type="PANTHER" id="PTHR30069">
    <property type="entry name" value="TONB-DEPENDENT OUTER MEMBRANE RECEPTOR"/>
    <property type="match status" value="1"/>
</dbReference>
<sequence>MSKKNLVFKKTLVARALMVAFGVGAATVGFVPEVMAQSTAAGIIYGQIDNSSGASVVILNTETGAKRTVTPDASGRYQATALPIGHYKVQLVRNGNVDRTDETDVIAGQGVNVSFAAAAQTVQVTAARTRIDVSNTNNGAVFSAKELARMPVKTDLSSVALLAPNTTRGDSAYGNATSFGGGGVSENSFYINGLPVTNPLTQLGSSQLPFGAIAQVSVITGGFGAEFGRSIGGVMNVTTKSGTNNWEAGATYSVSPNALRATPLDIYYDKTGNPNNVKTDGTLYRKLSVSTVDEQQYGAYVGGPLIKDKLFMFVAVDRTVTDYERPDNTDSTTLSRDGWFNTRGDNIRYLAKFDWNLTDDHRLELTSLGDNTKERIQRFGFDDKTLTHNNVLYNQIDQKNAGSTGSSSNALKYIGQLTDNLTLTTLYGVLKAKRDVSYQDYDVNAPLLSITSSPSTRVPTLDKSLYTNYQKYSGNITKPGDDTVKSFRFDLEYKLGDHTIRGGLDKNELEAMNAGVFRAGGGNWAYKKVPIGQEFSPVALSNSRLGVVGNFGGFGPQGYYVQKFEFSSITNAKSSQSAQYIEDRWQATKDLLIVGGLRNDQYSNSNGDGEKFIDMKNQLAPRLAASWNVNGDSSMKVFGSLGRYYLQLPTQVAARAASRSTYLRQDFTYTGIDNKGQPTGLNPINTPASPDGEFNQAKDPRSVASKNLKPNFQDEITLGFERAMSPSLNLGAKLTYRKLGAGIDDNCDMRGIMAYSKRVGLPQLFMGGETPANGGYYGPCFIFNPGEDATIWVDGHDATGAVIPGQGRWVTFTAKEMGFPKVERTYTAVDLFAEHPFRNHWYGKVNYTWSRSKGNMEGQTNSDTGQTDVGTTALWDFPEFMTFANGLLPNDRTHQIKAFGFYEFNSEWTLGANLLLQSGRPKSCIGTDGDAEQGLKSPWGADYGGTGYGNSYFGWCDGKANPRGSLGRMPWEKRLDLSLTYKPQFAKGLVVGLDVYNVTNNQVQLTREEEFDGGDGSLQASYNRVRAYAAPRSAKLRIEYHHKF</sequence>
<feature type="transmembrane region" description="Helical" evidence="10">
    <location>
        <begin position="12"/>
        <end position="31"/>
    </location>
</feature>
<evidence type="ECO:0000256" key="4">
    <source>
        <dbReference type="ARBA" id="ARBA00022452"/>
    </source>
</evidence>
<evidence type="ECO:0000256" key="8">
    <source>
        <dbReference type="ARBA" id="ARBA00023237"/>
    </source>
</evidence>
<keyword evidence="8" id="KW-0998">Cell outer membrane</keyword>
<dbReference type="Pfam" id="PF07715">
    <property type="entry name" value="Plug"/>
    <property type="match status" value="1"/>
</dbReference>
<keyword evidence="10" id="KW-1133">Transmembrane helix</keyword>
<dbReference type="PANTHER" id="PTHR30069:SF46">
    <property type="entry name" value="OAR PROTEIN"/>
    <property type="match status" value="1"/>
</dbReference>
<keyword evidence="14" id="KW-1185">Reference proteome</keyword>
<dbReference type="RefSeq" id="WP_212689411.1">
    <property type="nucleotide sequence ID" value="NZ_JAGSPN010000019.1"/>
</dbReference>